<feature type="domain" description="RNA polymerase sigma-70 region 2" evidence="6">
    <location>
        <begin position="11"/>
        <end position="76"/>
    </location>
</feature>
<dbReference type="InterPro" id="IPR007627">
    <property type="entry name" value="RNA_pol_sigma70_r2"/>
</dbReference>
<name>A0A1S2PZY3_9ACTN</name>
<dbReference type="InterPro" id="IPR014284">
    <property type="entry name" value="RNA_pol_sigma-70_dom"/>
</dbReference>
<evidence type="ECO:0000259" key="6">
    <source>
        <dbReference type="Pfam" id="PF04542"/>
    </source>
</evidence>
<protein>
    <submittedName>
        <fullName evidence="8">RNA polymerase subunit sigma-70</fullName>
    </submittedName>
</protein>
<keyword evidence="5" id="KW-0804">Transcription</keyword>
<comment type="caution">
    <text evidence="8">The sequence shown here is derived from an EMBL/GenBank/DDBJ whole genome shotgun (WGS) entry which is preliminary data.</text>
</comment>
<dbReference type="InterPro" id="IPR013249">
    <property type="entry name" value="RNA_pol_sigma70_r4_t2"/>
</dbReference>
<dbReference type="Gene3D" id="1.10.1740.10">
    <property type="match status" value="1"/>
</dbReference>
<proteinExistence type="inferred from homology"/>
<sequence>MNKSEWLAEHFERERPRLRAVAYRMLGSVAEADDAVQDAWLRLSRSDEEHIDNLSGWLTTVVARECLHQLRSRRRRREDPLVEHLPDPVVRAGDPDPEQEALLADAVGLALLVVLERLTPAERLAFVLHDMFDLPFDEIAHIIDRTPTAARKLASRARRRVGGAEIPRPDRDLARQRKVVDAFYAAARTADLDALVQVLDPDVVQRTEFGATRPPSVVRGAAAVAEQARAPRGGELRPVLVNGMVGALVTRNGQPYSVMAFTVTDDKIVRIDVIHNADRVRSLASSVLGQAE</sequence>
<dbReference type="InterPro" id="IPR032710">
    <property type="entry name" value="NTF2-like_dom_sf"/>
</dbReference>
<evidence type="ECO:0000313" key="8">
    <source>
        <dbReference type="EMBL" id="OIJ99092.1"/>
    </source>
</evidence>
<evidence type="ECO:0000256" key="2">
    <source>
        <dbReference type="ARBA" id="ARBA00011344"/>
    </source>
</evidence>
<evidence type="ECO:0000256" key="5">
    <source>
        <dbReference type="ARBA" id="ARBA00023163"/>
    </source>
</evidence>
<accession>A0A1S2PZY3</accession>
<organism evidence="8 9">
    <name type="scientific">Streptomyces monashensis</name>
    <dbReference type="NCBI Taxonomy" id="1678012"/>
    <lineage>
        <taxon>Bacteria</taxon>
        <taxon>Bacillati</taxon>
        <taxon>Actinomycetota</taxon>
        <taxon>Actinomycetes</taxon>
        <taxon>Kitasatosporales</taxon>
        <taxon>Streptomycetaceae</taxon>
        <taxon>Streptomyces</taxon>
    </lineage>
</organism>
<evidence type="ECO:0000256" key="1">
    <source>
        <dbReference type="ARBA" id="ARBA00010641"/>
    </source>
</evidence>
<keyword evidence="4" id="KW-0731">Sigma factor</keyword>
<dbReference type="SUPFAM" id="SSF54427">
    <property type="entry name" value="NTF2-like"/>
    <property type="match status" value="1"/>
</dbReference>
<keyword evidence="3" id="KW-0805">Transcription regulation</keyword>
<dbReference type="InterPro" id="IPR013324">
    <property type="entry name" value="RNA_pol_sigma_r3/r4-like"/>
</dbReference>
<comment type="subunit">
    <text evidence="2">Interacts transiently with the RNA polymerase catalytic core formed by RpoA, RpoB, RpoC and RpoZ (2 alpha, 1 beta, 1 beta' and 1 omega subunit) to form the RNA polymerase holoenzyme that can initiate transcription.</text>
</comment>
<dbReference type="Pfam" id="PF08281">
    <property type="entry name" value="Sigma70_r4_2"/>
    <property type="match status" value="1"/>
</dbReference>
<comment type="similarity">
    <text evidence="1">Belongs to the sigma-70 factor family. ECF subfamily.</text>
</comment>
<dbReference type="Gene3D" id="1.10.10.10">
    <property type="entry name" value="Winged helix-like DNA-binding domain superfamily/Winged helix DNA-binding domain"/>
    <property type="match status" value="1"/>
</dbReference>
<dbReference type="SUPFAM" id="SSF88946">
    <property type="entry name" value="Sigma2 domain of RNA polymerase sigma factors"/>
    <property type="match status" value="1"/>
</dbReference>
<dbReference type="RefSeq" id="WP_071383971.1">
    <property type="nucleotide sequence ID" value="NZ_MLYO01000052.1"/>
</dbReference>
<evidence type="ECO:0000256" key="4">
    <source>
        <dbReference type="ARBA" id="ARBA00023082"/>
    </source>
</evidence>
<dbReference type="InterPro" id="IPR013325">
    <property type="entry name" value="RNA_pol_sigma_r2"/>
</dbReference>
<dbReference type="EMBL" id="MLYO01000052">
    <property type="protein sequence ID" value="OIJ99092.1"/>
    <property type="molecule type" value="Genomic_DNA"/>
</dbReference>
<evidence type="ECO:0000256" key="3">
    <source>
        <dbReference type="ARBA" id="ARBA00023015"/>
    </source>
</evidence>
<evidence type="ECO:0000259" key="7">
    <source>
        <dbReference type="Pfam" id="PF08281"/>
    </source>
</evidence>
<gene>
    <name evidence="8" type="ORF">BIV23_28990</name>
</gene>
<dbReference type="PANTHER" id="PTHR30173">
    <property type="entry name" value="SIGMA 19 FACTOR"/>
    <property type="match status" value="1"/>
</dbReference>
<evidence type="ECO:0000313" key="9">
    <source>
        <dbReference type="Proteomes" id="UP000179642"/>
    </source>
</evidence>
<dbReference type="Pfam" id="PF04542">
    <property type="entry name" value="Sigma70_r2"/>
    <property type="match status" value="1"/>
</dbReference>
<dbReference type="GO" id="GO:0016987">
    <property type="term" value="F:sigma factor activity"/>
    <property type="evidence" value="ECO:0007669"/>
    <property type="project" value="UniProtKB-KW"/>
</dbReference>
<dbReference type="InterPro" id="IPR036388">
    <property type="entry name" value="WH-like_DNA-bd_sf"/>
</dbReference>
<feature type="domain" description="RNA polymerase sigma factor 70 region 4 type 2" evidence="7">
    <location>
        <begin position="110"/>
        <end position="160"/>
    </location>
</feature>
<dbReference type="SUPFAM" id="SSF88659">
    <property type="entry name" value="Sigma3 and sigma4 domains of RNA polymerase sigma factors"/>
    <property type="match status" value="1"/>
</dbReference>
<dbReference type="Gene3D" id="3.10.450.50">
    <property type="match status" value="1"/>
</dbReference>
<dbReference type="PANTHER" id="PTHR30173:SF43">
    <property type="entry name" value="ECF RNA POLYMERASE SIGMA FACTOR SIGI-RELATED"/>
    <property type="match status" value="1"/>
</dbReference>
<keyword evidence="9" id="KW-1185">Reference proteome</keyword>
<dbReference type="GO" id="GO:0006352">
    <property type="term" value="P:DNA-templated transcription initiation"/>
    <property type="evidence" value="ECO:0007669"/>
    <property type="project" value="InterPro"/>
</dbReference>
<dbReference type="NCBIfam" id="TIGR02937">
    <property type="entry name" value="sigma70-ECF"/>
    <property type="match status" value="1"/>
</dbReference>
<dbReference type="OrthoDB" id="3211555at2"/>
<dbReference type="AlphaFoldDB" id="A0A1S2PZY3"/>
<dbReference type="GO" id="GO:0003677">
    <property type="term" value="F:DNA binding"/>
    <property type="evidence" value="ECO:0007669"/>
    <property type="project" value="InterPro"/>
</dbReference>
<reference evidence="8 9" key="1">
    <citation type="submission" date="2016-10" db="EMBL/GenBank/DDBJ databases">
        <title>Genome sequence of Streptomyces sp. MUSC 1.</title>
        <authorList>
            <person name="Lee L.-H."/>
            <person name="Ser H.-L."/>
            <person name="Law J.W.-F."/>
        </authorList>
    </citation>
    <scope>NUCLEOTIDE SEQUENCE [LARGE SCALE GENOMIC DNA]</scope>
    <source>
        <strain evidence="8 9">MUSC 1</strain>
    </source>
</reference>
<dbReference type="InterPro" id="IPR052704">
    <property type="entry name" value="ECF_Sigma-70_Domain"/>
</dbReference>
<dbReference type="Proteomes" id="UP000179642">
    <property type="component" value="Unassembled WGS sequence"/>
</dbReference>